<gene>
    <name evidence="2" type="ORF">HNR37_000106</name>
</gene>
<feature type="transmembrane region" description="Helical" evidence="1">
    <location>
        <begin position="12"/>
        <end position="36"/>
    </location>
</feature>
<evidence type="ECO:0000256" key="1">
    <source>
        <dbReference type="SAM" id="Phobius"/>
    </source>
</evidence>
<dbReference type="PANTHER" id="PTHR31876">
    <property type="entry name" value="COV-LIKE PROTEIN 1"/>
    <property type="match status" value="1"/>
</dbReference>
<feature type="transmembrane region" description="Helical" evidence="1">
    <location>
        <begin position="48"/>
        <end position="74"/>
    </location>
</feature>
<comment type="caution">
    <text evidence="2">The sequence shown here is derived from an EMBL/GenBank/DDBJ whole genome shotgun (WGS) entry which is preliminary data.</text>
</comment>
<keyword evidence="1" id="KW-0812">Transmembrane</keyword>
<accession>A0A7W7Y2D2</accession>
<organism evidence="2 3">
    <name type="scientific">Desulfurispira natronophila</name>
    <dbReference type="NCBI Taxonomy" id="682562"/>
    <lineage>
        <taxon>Bacteria</taxon>
        <taxon>Pseudomonadati</taxon>
        <taxon>Chrysiogenota</taxon>
        <taxon>Chrysiogenia</taxon>
        <taxon>Chrysiogenales</taxon>
        <taxon>Chrysiogenaceae</taxon>
        <taxon>Desulfurispira</taxon>
    </lineage>
</organism>
<keyword evidence="1" id="KW-0472">Membrane</keyword>
<dbReference type="PANTHER" id="PTHR31876:SF26">
    <property type="entry name" value="PROTEIN LIKE COV 2"/>
    <property type="match status" value="1"/>
</dbReference>
<dbReference type="InterPro" id="IPR007462">
    <property type="entry name" value="COV1-like"/>
</dbReference>
<dbReference type="AlphaFoldDB" id="A0A7W7Y2D2"/>
<dbReference type="RefSeq" id="WP_183728286.1">
    <property type="nucleotide sequence ID" value="NZ_JACHID010000001.1"/>
</dbReference>
<evidence type="ECO:0000313" key="2">
    <source>
        <dbReference type="EMBL" id="MBB5020803.1"/>
    </source>
</evidence>
<name>A0A7W7Y2D2_9BACT</name>
<protein>
    <submittedName>
        <fullName evidence="2">Putative membrane protein</fullName>
    </submittedName>
</protein>
<sequence length="197" mass="21945">MKEWLKRSFKGLGLVLPLALTLYLIFWLVTTIESFIGGILRYFLPDLLYFPGLGILASVGVLLFIGWTVNLYLFRIIIEYSESLLQRIPLVKTAITGLKDLMTFVSKANSKKEFGSVVTVDVQGMKLIGFITDQKGGQTIGSDNPDEVAVYIPLSYQIGGFTVYVDHSRLKNLDIGVEEAMRIVVTANMTKRSNKGV</sequence>
<dbReference type="Pfam" id="PF04367">
    <property type="entry name" value="DUF502"/>
    <property type="match status" value="1"/>
</dbReference>
<keyword evidence="1" id="KW-1133">Transmembrane helix</keyword>
<keyword evidence="3" id="KW-1185">Reference proteome</keyword>
<proteinExistence type="predicted"/>
<reference evidence="2 3" key="1">
    <citation type="submission" date="2020-08" db="EMBL/GenBank/DDBJ databases">
        <title>Genomic Encyclopedia of Type Strains, Phase IV (KMG-IV): sequencing the most valuable type-strain genomes for metagenomic binning, comparative biology and taxonomic classification.</title>
        <authorList>
            <person name="Goeker M."/>
        </authorList>
    </citation>
    <scope>NUCLEOTIDE SEQUENCE [LARGE SCALE GENOMIC DNA]</scope>
    <source>
        <strain evidence="2 3">DSM 22071</strain>
    </source>
</reference>
<dbReference type="Proteomes" id="UP000528322">
    <property type="component" value="Unassembled WGS sequence"/>
</dbReference>
<evidence type="ECO:0000313" key="3">
    <source>
        <dbReference type="Proteomes" id="UP000528322"/>
    </source>
</evidence>
<dbReference type="EMBL" id="JACHID010000001">
    <property type="protein sequence ID" value="MBB5020803.1"/>
    <property type="molecule type" value="Genomic_DNA"/>
</dbReference>